<dbReference type="AlphaFoldDB" id="A0A120K1Z5"/>
<dbReference type="EMBL" id="CP014243">
    <property type="protein sequence ID" value="AMD19921.1"/>
    <property type="molecule type" value="Genomic_DNA"/>
</dbReference>
<dbReference type="GO" id="GO:0051082">
    <property type="term" value="F:unfolded protein binding"/>
    <property type="evidence" value="ECO:0007669"/>
    <property type="project" value="TreeGrafter"/>
</dbReference>
<dbReference type="PANTHER" id="PTHR13347:SF1">
    <property type="entry name" value="HEAT REPEAT-CONTAINING PROTEIN 3"/>
    <property type="match status" value="1"/>
</dbReference>
<sequence length="614" mass="69443">MGKAKKRLRASKRSTNPLPRNTAKDEQAKLKKILPLLEKLHSDIANDRSMALGSISVLCEDAYIRDLLLRQKLVQLVMTKLLSDENTEIMVDAYGLLRNLCLDVGYDVSMHVWRSDIWTHINSGFGKLLESLPSLAGESKATAESKRLLFDFGDNLISLVVALADSSEDIFSALMANDKLDLLLHVVCEILKYGLPAVQGKSDVTLRITTQLFNSILDFIYTFSSESGDFIELIGNHSYLSEFLIILPSLTIKNGNELTMVLTQGILLQIMEVKMKYEEIESLIRTTCSAIEHIDLQSVKADLQPLEENSDLTTGENVADVSQKIKNYTSKRSAATMKLQTLELSLDIITASTELIAAKHEEGHHTVPESLMNVLTEGLPIVYQALEREFSSRLLVSWNNLLWLFLTLNVNLFELRNEPWKRVWEFINNVDNKEPGNRIGKLRCLCALLKSIQLQESPSQYLEALQCNDVNFCNLVFQEFSSDESLDKDEIFELKQSCCNVLGVIGAFQNQVDVNKMVGDFFIQLLSNNTTPPRLLVDVLNHFIDIYSDAAFDYDEPVFVQAGYLTALKDQVVPNLRTSFKFVDKNKDPVLKADCQDAFNMLDSFIHYKEKERL</sequence>
<dbReference type="GO" id="GO:0006606">
    <property type="term" value="P:protein import into nucleus"/>
    <property type="evidence" value="ECO:0007669"/>
    <property type="project" value="TreeGrafter"/>
</dbReference>
<dbReference type="GeneID" id="28723148"/>
<keyword evidence="5" id="KW-1185">Reference proteome</keyword>
<evidence type="ECO:0000313" key="4">
    <source>
        <dbReference type="EMBL" id="AMD19921.1"/>
    </source>
</evidence>
<organism evidence="4 5">
    <name type="scientific">Eremothecium sinecaudum</name>
    <dbReference type="NCBI Taxonomy" id="45286"/>
    <lineage>
        <taxon>Eukaryota</taxon>
        <taxon>Fungi</taxon>
        <taxon>Dikarya</taxon>
        <taxon>Ascomycota</taxon>
        <taxon>Saccharomycotina</taxon>
        <taxon>Saccharomycetes</taxon>
        <taxon>Saccharomycetales</taxon>
        <taxon>Saccharomycetaceae</taxon>
        <taxon>Eremothecium</taxon>
    </lineage>
</organism>
<dbReference type="PANTHER" id="PTHR13347">
    <property type="entry name" value="HEAT REPEAT-CONTAINING PROTEIN 3"/>
    <property type="match status" value="1"/>
</dbReference>
<feature type="region of interest" description="Disordered" evidence="2">
    <location>
        <begin position="1"/>
        <end position="24"/>
    </location>
</feature>
<evidence type="ECO:0000256" key="1">
    <source>
        <dbReference type="ARBA" id="ARBA00049983"/>
    </source>
</evidence>
<dbReference type="InterPro" id="IPR016024">
    <property type="entry name" value="ARM-type_fold"/>
</dbReference>
<evidence type="ECO:0000259" key="3">
    <source>
        <dbReference type="Pfam" id="PF25567"/>
    </source>
</evidence>
<proteinExistence type="inferred from homology"/>
<feature type="domain" description="SYO1-like TPR repeats" evidence="3">
    <location>
        <begin position="493"/>
        <end position="612"/>
    </location>
</feature>
<dbReference type="GO" id="GO:0042273">
    <property type="term" value="P:ribosomal large subunit biogenesis"/>
    <property type="evidence" value="ECO:0007669"/>
    <property type="project" value="TreeGrafter"/>
</dbReference>
<dbReference type="SUPFAM" id="SSF48371">
    <property type="entry name" value="ARM repeat"/>
    <property type="match status" value="1"/>
</dbReference>
<dbReference type="Pfam" id="PF25567">
    <property type="entry name" value="TPR_SYO1"/>
    <property type="match status" value="1"/>
</dbReference>
<dbReference type="Gene3D" id="1.25.10.10">
    <property type="entry name" value="Leucine-rich Repeat Variant"/>
    <property type="match status" value="1"/>
</dbReference>
<dbReference type="InterPro" id="IPR057990">
    <property type="entry name" value="TPR_SYO1"/>
</dbReference>
<feature type="compositionally biased region" description="Basic residues" evidence="2">
    <location>
        <begin position="1"/>
        <end position="12"/>
    </location>
</feature>
<accession>A0A120K1Z5</accession>
<dbReference type="InterPro" id="IPR052616">
    <property type="entry name" value="SYO1-like"/>
</dbReference>
<dbReference type="OrthoDB" id="288703at2759"/>
<name>A0A120K1Z5_9SACH</name>
<dbReference type="CDD" id="cd13394">
    <property type="entry name" value="Syo1_like"/>
    <property type="match status" value="1"/>
</dbReference>
<dbReference type="InterPro" id="IPR011989">
    <property type="entry name" value="ARM-like"/>
</dbReference>
<dbReference type="STRING" id="45286.A0A120K1Z5"/>
<comment type="similarity">
    <text evidence="1">Belongs to the nuclear import and ribosome assembly adapter family.</text>
</comment>
<evidence type="ECO:0000313" key="5">
    <source>
        <dbReference type="Proteomes" id="UP000243052"/>
    </source>
</evidence>
<reference evidence="4 5" key="1">
    <citation type="submission" date="2016-01" db="EMBL/GenBank/DDBJ databases">
        <title>Genome sequence of the yeast Holleya sinecauda.</title>
        <authorList>
            <person name="Dietrich F.S."/>
        </authorList>
    </citation>
    <scope>NUCLEOTIDE SEQUENCE [LARGE SCALE GENOMIC DNA]</scope>
    <source>
        <strain evidence="4 5">ATCC 58844</strain>
    </source>
</reference>
<gene>
    <name evidence="4" type="ORF">AW171_hschr31784</name>
</gene>
<evidence type="ECO:0000256" key="2">
    <source>
        <dbReference type="SAM" id="MobiDB-lite"/>
    </source>
</evidence>
<dbReference type="Proteomes" id="UP000243052">
    <property type="component" value="Chromosome iii"/>
</dbReference>
<protein>
    <submittedName>
        <fullName evidence="4">HCL230Wp</fullName>
    </submittedName>
</protein>
<dbReference type="RefSeq" id="XP_017986917.1">
    <property type="nucleotide sequence ID" value="XM_018131195.1"/>
</dbReference>